<dbReference type="FunFam" id="1.10.10.10:FF:000064">
    <property type="entry name" value="Lysine-specific histone demethylase 1A"/>
    <property type="match status" value="1"/>
</dbReference>
<dbReference type="Gene3D" id="3.90.660.10">
    <property type="match status" value="1"/>
</dbReference>
<dbReference type="GO" id="GO:0010468">
    <property type="term" value="P:regulation of gene expression"/>
    <property type="evidence" value="ECO:0007669"/>
    <property type="project" value="UniProtKB-ARBA"/>
</dbReference>
<accession>A0A2T3ADJ0</accession>
<reference evidence="7 8" key="1">
    <citation type="journal article" date="2018" name="Mycol. Prog.">
        <title>Coniella lustricola, a new species from submerged detritus.</title>
        <authorList>
            <person name="Raudabaugh D.B."/>
            <person name="Iturriaga T."/>
            <person name="Carver A."/>
            <person name="Mondo S."/>
            <person name="Pangilinan J."/>
            <person name="Lipzen A."/>
            <person name="He G."/>
            <person name="Amirebrahimi M."/>
            <person name="Grigoriev I.V."/>
            <person name="Miller A.N."/>
        </authorList>
    </citation>
    <scope>NUCLEOTIDE SEQUENCE [LARGE SCALE GENOMIC DNA]</scope>
    <source>
        <strain evidence="7 8">B22-T-1</strain>
    </source>
</reference>
<dbReference type="InterPro" id="IPR007526">
    <property type="entry name" value="SWIRM"/>
</dbReference>
<dbReference type="Gene3D" id="1.10.30.10">
    <property type="entry name" value="High mobility group box domain"/>
    <property type="match status" value="1"/>
</dbReference>
<dbReference type="Gene3D" id="1.10.10.10">
    <property type="entry name" value="Winged helix-like DNA-binding domain superfamily/Winged helix DNA-binding domain"/>
    <property type="match status" value="1"/>
</dbReference>
<dbReference type="InterPro" id="IPR009057">
    <property type="entry name" value="Homeodomain-like_sf"/>
</dbReference>
<dbReference type="InterPro" id="IPR036910">
    <property type="entry name" value="HMG_box_dom_sf"/>
</dbReference>
<feature type="compositionally biased region" description="Polar residues" evidence="4">
    <location>
        <begin position="476"/>
        <end position="508"/>
    </location>
</feature>
<protein>
    <submittedName>
        <fullName evidence="7">Flavin-containing amine oxidoreductase-domain containing protein</fullName>
    </submittedName>
</protein>
<dbReference type="SUPFAM" id="SSF47095">
    <property type="entry name" value="HMG-box"/>
    <property type="match status" value="1"/>
</dbReference>
<dbReference type="GO" id="GO:0003682">
    <property type="term" value="F:chromatin binding"/>
    <property type="evidence" value="ECO:0007669"/>
    <property type="project" value="TreeGrafter"/>
</dbReference>
<dbReference type="PANTHER" id="PTHR10742">
    <property type="entry name" value="FLAVIN MONOAMINE OXIDASE"/>
    <property type="match status" value="1"/>
</dbReference>
<dbReference type="SUPFAM" id="SSF51905">
    <property type="entry name" value="FAD/NAD(P)-binding domain"/>
    <property type="match status" value="1"/>
</dbReference>
<dbReference type="SUPFAM" id="SSF46689">
    <property type="entry name" value="Homeodomain-like"/>
    <property type="match status" value="1"/>
</dbReference>
<dbReference type="GO" id="GO:0003677">
    <property type="term" value="F:DNA binding"/>
    <property type="evidence" value="ECO:0007669"/>
    <property type="project" value="UniProtKB-UniRule"/>
</dbReference>
<dbReference type="GO" id="GO:0005634">
    <property type="term" value="C:nucleus"/>
    <property type="evidence" value="ECO:0007669"/>
    <property type="project" value="UniProtKB-UniRule"/>
</dbReference>
<dbReference type="Proteomes" id="UP000241462">
    <property type="component" value="Unassembled WGS sequence"/>
</dbReference>
<dbReference type="GO" id="GO:0006338">
    <property type="term" value="P:chromatin remodeling"/>
    <property type="evidence" value="ECO:0007669"/>
    <property type="project" value="TreeGrafter"/>
</dbReference>
<dbReference type="SUPFAM" id="SSF54373">
    <property type="entry name" value="FAD-linked reductases, C-terminal domain"/>
    <property type="match status" value="1"/>
</dbReference>
<feature type="region of interest" description="Disordered" evidence="4">
    <location>
        <begin position="213"/>
        <end position="234"/>
    </location>
</feature>
<feature type="compositionally biased region" description="Polar residues" evidence="4">
    <location>
        <begin position="591"/>
        <end position="602"/>
    </location>
</feature>
<dbReference type="OrthoDB" id="9982100at2759"/>
<keyword evidence="2" id="KW-0560">Oxidoreductase</keyword>
<sequence length="1515" mass="166594">MKRRSQLPRSGQHSGTAQRTTSTRGRGPGSSSTFTTISSETLRSPASTTSTSSPQFAYRKQDSAPPCRRASYSSNSSNSLAQAEKRIINRISSSFPSLRPLSCPLWHQQEEQILAEIIVSTENLDPSDTMDTDQSDSLEASMVLAGTELGASEQSRKHSLFNGSFTKQPMPRSPSTDLSSVDEDLVNEHIFELDSGNDMRKTSRTLENVTRPDSTVHGVRAAKSSPNKMLPSMSDAIQSDSAGRFPVASSSGKATEVTKASIIEESTTSQEQSSEAGSALIDGIQLATTSDSRPKNQHDPISYQSTPPASETNISRVTPSGSCIVAMDSETEDYDMAENISLSHLRNMDDLETTTDMQFRIQQLQRTTCAIVDHSMKTHIKKIQLEQAEAMDLDAGPCSSNDTTKKSKPNNFNPAKLAQSVHNGLCGQSRSAKTGSLSQSPCSNEIIVSESVVYKTEPDNDDFPGDAAMTSISTIEPTNRPLNHQGLMTPSSNHVNTTQPSEGATQEASESELSDIGSPAPEAFESIHLEAVPVKSALSHLIGKSRQSFTSSASAFTDQSGMSSKPPSVSSKATTPLDAGDPGDGPLHYVPTTSFQTRTAPRRQYNIQPKVSIPTDLTPQEYAIECIEAAENSRLHPYALHQDEYAMLRNHISHAQVTTYLNIRNGILRLWVRNPQIAVTRGEAIGCARDTRWFDVANVCFDWLVRKGLVNYGCVEIRHPASIVSSEPRKRRTIAVIGAGFSGLSAARQLEGLILQYARRFRDMGEELPRVVVLEGRERVGGRVYSRAFKTLPDTAPGVMRGKRFTAEMGGMIITGFDRGNPLNILVRGQLGLPYHCLRSDMSLYDANGTAVDAARDQLVEHLFNACLDRVSEYKFKAPAAKFIEGNRDLMDDGRDSTAEGHKTIATAEETTAAQPHALPVAQQNVAPRVNLVPVSTDRMTGKVHVEPGTPGSTKAAFKAKSLGWTLKAGVNESRDIELDAAANNPKATLGSVVDEALMQHKDILDLNAQDFRLLNWHVANLEYSNATNLNRLSIKGWDIDAGNEWEGKHTMVVGGYQSVARGIAMLPSPLNIQHRAAVKRIKYEPEESTGPATITLEDGQSIQADHIVNTIPLGVLKHGNVEFDPPLPPWKTEAIQRLGFGVLNKVILVFKEAFWDRDRDIFGMLQTPINRLSLHQKDYAPRRGRFFQWFNITNTTGMPCLLALMAGDAGYDTEVTPNDELVMEAVEVLRMRYGARVTQPLEAIVTRWESDRFARGSYSNAGVSMKSQDYQLMARSIGNLHFAGEHTIVTHPATVHGAYLSGLRAASEVLESILGPIEVPTPLLLPRETSASLKRRAQGETRDPIAARLEAYEMEITEHIHTKLGHYPLKPAKVAGNPYLLFNKVHYEEGRRRCEEGRRAGKGKPSPNEVRTMTSKMWKEAEPEVRKPFEEQAEEQKRNFAEAFKNWTAVAARWEQEAAALREKYMKEHPSVPSPDEGIFAADGNDEGMGGARRAKQKRVETYREDESDFDMIG</sequence>
<feature type="region of interest" description="Disordered" evidence="4">
    <location>
        <begin position="476"/>
        <end position="519"/>
    </location>
</feature>
<feature type="domain" description="HMG box" evidence="5">
    <location>
        <begin position="1373"/>
        <end position="1449"/>
    </location>
</feature>
<dbReference type="PROSITE" id="PS50934">
    <property type="entry name" value="SWIRM"/>
    <property type="match status" value="1"/>
</dbReference>
<name>A0A2T3ADJ0_9PEZI</name>
<feature type="compositionally biased region" description="Polar residues" evidence="4">
    <location>
        <begin position="7"/>
        <end position="18"/>
    </location>
</feature>
<organism evidence="7 8">
    <name type="scientific">Coniella lustricola</name>
    <dbReference type="NCBI Taxonomy" id="2025994"/>
    <lineage>
        <taxon>Eukaryota</taxon>
        <taxon>Fungi</taxon>
        <taxon>Dikarya</taxon>
        <taxon>Ascomycota</taxon>
        <taxon>Pezizomycotina</taxon>
        <taxon>Sordariomycetes</taxon>
        <taxon>Sordariomycetidae</taxon>
        <taxon>Diaporthales</taxon>
        <taxon>Schizoparmaceae</taxon>
        <taxon>Coniella</taxon>
    </lineage>
</organism>
<dbReference type="InterPro" id="IPR009071">
    <property type="entry name" value="HMG_box_dom"/>
</dbReference>
<evidence type="ECO:0000256" key="3">
    <source>
        <dbReference type="PROSITE-ProRule" id="PRU00267"/>
    </source>
</evidence>
<feature type="compositionally biased region" description="Low complexity" evidence="4">
    <location>
        <begin position="563"/>
        <end position="572"/>
    </location>
</feature>
<dbReference type="InterPro" id="IPR036388">
    <property type="entry name" value="WH-like_DNA-bd_sf"/>
</dbReference>
<dbReference type="EMBL" id="KZ678406">
    <property type="protein sequence ID" value="PSR92388.1"/>
    <property type="molecule type" value="Genomic_DNA"/>
</dbReference>
<keyword evidence="3" id="KW-0238">DNA-binding</keyword>
<feature type="region of interest" description="Disordered" evidence="4">
    <location>
        <begin position="288"/>
        <end position="318"/>
    </location>
</feature>
<evidence type="ECO:0000256" key="2">
    <source>
        <dbReference type="ARBA" id="ARBA00023002"/>
    </source>
</evidence>
<keyword evidence="3" id="KW-0539">Nucleus</keyword>
<dbReference type="InParanoid" id="A0A2T3ADJ0"/>
<feature type="region of interest" description="Disordered" evidence="4">
    <location>
        <begin position="1"/>
        <end position="80"/>
    </location>
</feature>
<feature type="compositionally biased region" description="Polar residues" evidence="4">
    <location>
        <begin position="161"/>
        <end position="179"/>
    </location>
</feature>
<keyword evidence="8" id="KW-1185">Reference proteome</keyword>
<dbReference type="FunFam" id="3.50.50.60:FF:000249">
    <property type="entry name" value="Lysine-specific histone demethylase Aof2"/>
    <property type="match status" value="1"/>
</dbReference>
<evidence type="ECO:0000313" key="7">
    <source>
        <dbReference type="EMBL" id="PSR92388.1"/>
    </source>
</evidence>
<dbReference type="Pfam" id="PF01593">
    <property type="entry name" value="Amino_oxidase"/>
    <property type="match status" value="1"/>
</dbReference>
<feature type="domain" description="SWIRM" evidence="6">
    <location>
        <begin position="626"/>
        <end position="721"/>
    </location>
</feature>
<feature type="region of interest" description="Disordered" evidence="4">
    <location>
        <begin position="1468"/>
        <end position="1515"/>
    </location>
</feature>
<dbReference type="GO" id="GO:0016491">
    <property type="term" value="F:oxidoreductase activity"/>
    <property type="evidence" value="ECO:0007669"/>
    <property type="project" value="UniProtKB-KW"/>
</dbReference>
<dbReference type="PROSITE" id="PS50118">
    <property type="entry name" value="HMG_BOX_2"/>
    <property type="match status" value="1"/>
</dbReference>
<evidence type="ECO:0000259" key="5">
    <source>
        <dbReference type="PROSITE" id="PS50118"/>
    </source>
</evidence>
<evidence type="ECO:0000256" key="4">
    <source>
        <dbReference type="SAM" id="MobiDB-lite"/>
    </source>
</evidence>
<dbReference type="GO" id="GO:0050660">
    <property type="term" value="F:flavin adenine dinucleotide binding"/>
    <property type="evidence" value="ECO:0007669"/>
    <property type="project" value="TreeGrafter"/>
</dbReference>
<dbReference type="InterPro" id="IPR036188">
    <property type="entry name" value="FAD/NAD-bd_sf"/>
</dbReference>
<dbReference type="InterPro" id="IPR002937">
    <property type="entry name" value="Amino_oxidase"/>
</dbReference>
<dbReference type="PANTHER" id="PTHR10742:SF386">
    <property type="entry name" value="LYSINE-SPECIFIC HISTONE DEMETHYLASE 1A"/>
    <property type="match status" value="1"/>
</dbReference>
<feature type="DNA-binding region" description="HMG box" evidence="3">
    <location>
        <begin position="1373"/>
        <end position="1449"/>
    </location>
</feature>
<evidence type="ECO:0000313" key="8">
    <source>
        <dbReference type="Proteomes" id="UP000241462"/>
    </source>
</evidence>
<comment type="similarity">
    <text evidence="1">Belongs to the flavin monoamine oxidase family.</text>
</comment>
<evidence type="ECO:0000259" key="6">
    <source>
        <dbReference type="PROSITE" id="PS50934"/>
    </source>
</evidence>
<dbReference type="Gene3D" id="3.50.50.60">
    <property type="entry name" value="FAD/NAD(P)-binding domain"/>
    <property type="match status" value="2"/>
</dbReference>
<feature type="compositionally biased region" description="Polar residues" evidence="4">
    <location>
        <begin position="302"/>
        <end position="318"/>
    </location>
</feature>
<feature type="region of interest" description="Disordered" evidence="4">
    <location>
        <begin position="161"/>
        <end position="180"/>
    </location>
</feature>
<feature type="compositionally biased region" description="Low complexity" evidence="4">
    <location>
        <begin position="19"/>
        <end position="53"/>
    </location>
</feature>
<gene>
    <name evidence="7" type="ORF">BD289DRAFT_178148</name>
</gene>
<evidence type="ECO:0000256" key="1">
    <source>
        <dbReference type="ARBA" id="ARBA00005995"/>
    </source>
</evidence>
<feature type="region of interest" description="Disordered" evidence="4">
    <location>
        <begin position="556"/>
        <end position="602"/>
    </location>
</feature>
<dbReference type="Pfam" id="PF04433">
    <property type="entry name" value="SWIRM"/>
    <property type="match status" value="1"/>
</dbReference>
<dbReference type="STRING" id="2025994.A0A2T3ADJ0"/>
<dbReference type="InterPro" id="IPR050281">
    <property type="entry name" value="Flavin_monoamine_oxidase"/>
</dbReference>
<proteinExistence type="inferred from homology"/>
<feature type="region of interest" description="Disordered" evidence="4">
    <location>
        <begin position="1394"/>
        <end position="1413"/>
    </location>
</feature>